<keyword evidence="2" id="KW-1185">Reference proteome</keyword>
<dbReference type="PANTHER" id="PTHR11183">
    <property type="entry name" value="GLYCOGENIN SUBFAMILY MEMBER"/>
    <property type="match status" value="1"/>
</dbReference>
<dbReference type="RefSeq" id="XP_003285441.1">
    <property type="nucleotide sequence ID" value="XM_003285393.1"/>
</dbReference>
<dbReference type="SUPFAM" id="SSF53448">
    <property type="entry name" value="Nucleotide-diphospho-sugar transferases"/>
    <property type="match status" value="1"/>
</dbReference>
<dbReference type="Pfam" id="PF01501">
    <property type="entry name" value="Glyco_transf_8"/>
    <property type="match status" value="1"/>
</dbReference>
<proteinExistence type="predicted"/>
<evidence type="ECO:0000313" key="1">
    <source>
        <dbReference type="EMBL" id="EGC38040.1"/>
    </source>
</evidence>
<dbReference type="eggNOG" id="KOG1950">
    <property type="taxonomic scope" value="Eukaryota"/>
</dbReference>
<dbReference type="STRING" id="5786.F0ZDG2"/>
<protein>
    <submittedName>
        <fullName evidence="1">Uncharacterized protein</fullName>
    </submittedName>
</protein>
<organism evidence="1 2">
    <name type="scientific">Dictyostelium purpureum</name>
    <name type="common">Slime mold</name>
    <dbReference type="NCBI Taxonomy" id="5786"/>
    <lineage>
        <taxon>Eukaryota</taxon>
        <taxon>Amoebozoa</taxon>
        <taxon>Evosea</taxon>
        <taxon>Eumycetozoa</taxon>
        <taxon>Dictyostelia</taxon>
        <taxon>Dictyosteliales</taxon>
        <taxon>Dictyosteliaceae</taxon>
        <taxon>Dictyostelium</taxon>
    </lineage>
</organism>
<dbReference type="GO" id="GO:0016757">
    <property type="term" value="F:glycosyltransferase activity"/>
    <property type="evidence" value="ECO:0000318"/>
    <property type="project" value="GO_Central"/>
</dbReference>
<dbReference type="InParanoid" id="F0ZDG2"/>
<dbReference type="OMA" id="HCECEDS"/>
<dbReference type="GeneID" id="10502885"/>
<dbReference type="InterPro" id="IPR002495">
    <property type="entry name" value="Glyco_trans_8"/>
</dbReference>
<gene>
    <name evidence="1" type="ORF">DICPUDRAFT_86718</name>
</gene>
<dbReference type="Proteomes" id="UP000001064">
    <property type="component" value="Unassembled WGS sequence"/>
</dbReference>
<dbReference type="AlphaFoldDB" id="F0ZDG2"/>
<dbReference type="EMBL" id="GL870985">
    <property type="protein sequence ID" value="EGC38040.1"/>
    <property type="molecule type" value="Genomic_DNA"/>
</dbReference>
<reference evidence="2" key="1">
    <citation type="journal article" date="2011" name="Genome Biol.">
        <title>Comparative genomics of the social amoebae Dictyostelium discoideum and Dictyostelium purpureum.</title>
        <authorList>
            <consortium name="US DOE Joint Genome Institute (JGI-PGF)"/>
            <person name="Sucgang R."/>
            <person name="Kuo A."/>
            <person name="Tian X."/>
            <person name="Salerno W."/>
            <person name="Parikh A."/>
            <person name="Feasley C.L."/>
            <person name="Dalin E."/>
            <person name="Tu H."/>
            <person name="Huang E."/>
            <person name="Barry K."/>
            <person name="Lindquist E."/>
            <person name="Shapiro H."/>
            <person name="Bruce D."/>
            <person name="Schmutz J."/>
            <person name="Salamov A."/>
            <person name="Fey P."/>
            <person name="Gaudet P."/>
            <person name="Anjard C."/>
            <person name="Babu M.M."/>
            <person name="Basu S."/>
            <person name="Bushmanova Y."/>
            <person name="van der Wel H."/>
            <person name="Katoh-Kurasawa M."/>
            <person name="Dinh C."/>
            <person name="Coutinho P.M."/>
            <person name="Saito T."/>
            <person name="Elias M."/>
            <person name="Schaap P."/>
            <person name="Kay R.R."/>
            <person name="Henrissat B."/>
            <person name="Eichinger L."/>
            <person name="Rivero F."/>
            <person name="Putnam N.H."/>
            <person name="West C.M."/>
            <person name="Loomis W.F."/>
            <person name="Chisholm R.L."/>
            <person name="Shaulsky G."/>
            <person name="Strassmann J.E."/>
            <person name="Queller D.C."/>
            <person name="Kuspa A."/>
            <person name="Grigoriev I.V."/>
        </authorList>
    </citation>
    <scope>NUCLEOTIDE SEQUENCE [LARGE SCALE GENOMIC DNA]</scope>
    <source>
        <strain evidence="2">QSDP1</strain>
    </source>
</reference>
<dbReference type="VEuPathDB" id="AmoebaDB:DICPUDRAFT_86718"/>
<name>F0ZDG2_DICPU</name>
<sequence>MIKKDIILIILVVLHLFFLVSILRIPSVSPPITNNKNYKENIQHQQNIHEKINKEDIDSREINKNKINNNGNDNNTNNNIKIKLNEKNVYVTFTNNAQYIKGIIALRMSMIKSDCKYGLIVFVTKEVPEAERVPLRLLDCDVREINMVDIPKEVTVQIERWRPAFTKFRAWQLTEFEKVIWLDSDMLLMKSLDHLFDLVDPSNPKLLYAAVDADANSCQYQPDRLKLINSGIMVLSPALDVYNMLVDGMVVVSKLPNQVNVNDQDVINSTLNWKPLSYPDYGVQINHCECEDSRLWNFQSTYFIHYTAGLKELPKPWKLLDLKSSEIANDLLSPMPKCIQQLYHTWLDTYNAGIDQIDTIVKLKSK</sequence>
<dbReference type="InterPro" id="IPR050587">
    <property type="entry name" value="GNT1/Glycosyltrans_8"/>
</dbReference>
<dbReference type="InterPro" id="IPR029044">
    <property type="entry name" value="Nucleotide-diphossugar_trans"/>
</dbReference>
<accession>F0ZDG2</accession>
<dbReference type="OrthoDB" id="18280at2759"/>
<dbReference type="Gene3D" id="3.90.550.10">
    <property type="entry name" value="Spore Coat Polysaccharide Biosynthesis Protein SpsA, Chain A"/>
    <property type="match status" value="1"/>
</dbReference>
<dbReference type="FunCoup" id="F0ZDG2">
    <property type="interactions" value="12"/>
</dbReference>
<dbReference type="KEGG" id="dpp:DICPUDRAFT_86718"/>
<evidence type="ECO:0000313" key="2">
    <source>
        <dbReference type="Proteomes" id="UP000001064"/>
    </source>
</evidence>